<sequence length="93" mass="10388">MTKKKIKSVERKNLLQTGGRPPPTTNPENADNLCSLLLSEFVIDTNEFDSDEINQDTKSTVKDITVEMLQEVQNTQEVVSIGLPPKLLFTPSK</sequence>
<protein>
    <submittedName>
        <fullName evidence="2">(apollo) hypothetical protein</fullName>
    </submittedName>
</protein>
<organism evidence="2 3">
    <name type="scientific">Parnassius apollo</name>
    <name type="common">Apollo butterfly</name>
    <name type="synonym">Papilio apollo</name>
    <dbReference type="NCBI Taxonomy" id="110799"/>
    <lineage>
        <taxon>Eukaryota</taxon>
        <taxon>Metazoa</taxon>
        <taxon>Ecdysozoa</taxon>
        <taxon>Arthropoda</taxon>
        <taxon>Hexapoda</taxon>
        <taxon>Insecta</taxon>
        <taxon>Pterygota</taxon>
        <taxon>Neoptera</taxon>
        <taxon>Endopterygota</taxon>
        <taxon>Lepidoptera</taxon>
        <taxon>Glossata</taxon>
        <taxon>Ditrysia</taxon>
        <taxon>Papilionoidea</taxon>
        <taxon>Papilionidae</taxon>
        <taxon>Parnassiinae</taxon>
        <taxon>Parnassini</taxon>
        <taxon>Parnassius</taxon>
        <taxon>Parnassius</taxon>
    </lineage>
</organism>
<gene>
    <name evidence="2" type="ORF">PAPOLLO_LOCUS18590</name>
</gene>
<reference evidence="2" key="1">
    <citation type="submission" date="2021-04" db="EMBL/GenBank/DDBJ databases">
        <authorList>
            <person name="Tunstrom K."/>
        </authorList>
    </citation>
    <scope>NUCLEOTIDE SEQUENCE</scope>
</reference>
<evidence type="ECO:0000256" key="1">
    <source>
        <dbReference type="SAM" id="MobiDB-lite"/>
    </source>
</evidence>
<comment type="caution">
    <text evidence="2">The sequence shown here is derived from an EMBL/GenBank/DDBJ whole genome shotgun (WGS) entry which is preliminary data.</text>
</comment>
<keyword evidence="3" id="KW-1185">Reference proteome</keyword>
<evidence type="ECO:0000313" key="3">
    <source>
        <dbReference type="Proteomes" id="UP000691718"/>
    </source>
</evidence>
<dbReference type="Proteomes" id="UP000691718">
    <property type="component" value="Unassembled WGS sequence"/>
</dbReference>
<accession>A0A8S3XLG1</accession>
<evidence type="ECO:0000313" key="2">
    <source>
        <dbReference type="EMBL" id="CAG5026352.1"/>
    </source>
</evidence>
<proteinExistence type="predicted"/>
<feature type="region of interest" description="Disordered" evidence="1">
    <location>
        <begin position="1"/>
        <end position="31"/>
    </location>
</feature>
<name>A0A8S3XLG1_PARAO</name>
<dbReference type="EMBL" id="CAJQZP010001176">
    <property type="protein sequence ID" value="CAG5026352.1"/>
    <property type="molecule type" value="Genomic_DNA"/>
</dbReference>
<dbReference type="AlphaFoldDB" id="A0A8S3XLG1"/>
<dbReference type="OrthoDB" id="6084504at2759"/>